<dbReference type="Proteomes" id="UP000315700">
    <property type="component" value="Chromosome"/>
</dbReference>
<dbReference type="InterPro" id="IPR006379">
    <property type="entry name" value="HAD-SF_hydro_IIB"/>
</dbReference>
<dbReference type="Pfam" id="PF08282">
    <property type="entry name" value="Hydrolase_3"/>
    <property type="match status" value="2"/>
</dbReference>
<dbReference type="GO" id="GO:0000287">
    <property type="term" value="F:magnesium ion binding"/>
    <property type="evidence" value="ECO:0007669"/>
    <property type="project" value="TreeGrafter"/>
</dbReference>
<keyword evidence="3" id="KW-1185">Reference proteome</keyword>
<dbReference type="InterPro" id="IPR023214">
    <property type="entry name" value="HAD_sf"/>
</dbReference>
<dbReference type="GO" id="GO:0050308">
    <property type="term" value="F:sugar-phosphatase activity"/>
    <property type="evidence" value="ECO:0007669"/>
    <property type="project" value="UniProtKB-EC"/>
</dbReference>
<dbReference type="Gene3D" id="3.40.50.300">
    <property type="entry name" value="P-loop containing nucleotide triphosphate hydrolases"/>
    <property type="match status" value="1"/>
</dbReference>
<evidence type="ECO:0000313" key="3">
    <source>
        <dbReference type="Proteomes" id="UP000315700"/>
    </source>
</evidence>
<dbReference type="InParanoid" id="A0A517SAS7"/>
<sequence length="579" mass="64162">MRYHALATDYDGTLAHHGAVDAETVDHLKKLLASGRRLIMVTGRELPELKTVCPDLDLFEWVVAENGGLLYCPATKEERPLADPPKPEFVERLKSRGVGPISVGRVIVATWEPHEKTCLEVIHEMGLEMQVIFNKGAVMILPANVNKASGLKAALKVMNLSPHNVVAVGDAENDHALLRMCEVSAAVSNALPAVKDTADIVTTLDHGKGVSQLITGMIRNDLSDLDKRLTRHYLPVGKSGEEEVCLPPYTNGVLICGPSASGKSTVATRIVESLIEQRYQFCLIDPEGDYEKFEGAVVFGGPQSPPPKDEILRLLDNPMSNAVVCMTGMKIADRPPFFLTLMSDLMQKRSKTGHPHWVILDEAHHLMPADWKPAEAVMPETLRNTLLITVHPDLLPPSILDGIQYIVAVGKNARENIQKFATAVGASVPEIGELPQQSGEVLIWRRDSDGPARLVKAYPSKTERHRHRRKYVEGELSKERSFYFTGPASTMHLRAQNIMMFLQLAEGIDDDTWMYHLSRGDYSRWFTECIKDVALGAEVRRIEQTDGVTPKESREAVRATVERDYTLPASVPMPVKEAQ</sequence>
<dbReference type="Gene3D" id="3.90.1070.10">
    <property type="match status" value="1"/>
</dbReference>
<dbReference type="OrthoDB" id="9768060at2"/>
<dbReference type="KEGG" id="ccos:Pan44_12020"/>
<organism evidence="2 3">
    <name type="scientific">Caulifigura coniformis</name>
    <dbReference type="NCBI Taxonomy" id="2527983"/>
    <lineage>
        <taxon>Bacteria</taxon>
        <taxon>Pseudomonadati</taxon>
        <taxon>Planctomycetota</taxon>
        <taxon>Planctomycetia</taxon>
        <taxon>Planctomycetales</taxon>
        <taxon>Planctomycetaceae</taxon>
        <taxon>Caulifigura</taxon>
    </lineage>
</organism>
<dbReference type="PANTHER" id="PTHR10000">
    <property type="entry name" value="PHOSPHOSERINE PHOSPHATASE"/>
    <property type="match status" value="1"/>
</dbReference>
<evidence type="ECO:0000259" key="1">
    <source>
        <dbReference type="SMART" id="SM00382"/>
    </source>
</evidence>
<dbReference type="InterPro" id="IPR027417">
    <property type="entry name" value="P-loop_NTPase"/>
</dbReference>
<dbReference type="SMART" id="SM00382">
    <property type="entry name" value="AAA"/>
    <property type="match status" value="1"/>
</dbReference>
<dbReference type="RefSeq" id="WP_145028186.1">
    <property type="nucleotide sequence ID" value="NZ_CP036271.1"/>
</dbReference>
<dbReference type="EC" id="3.1.3.23" evidence="2"/>
<proteinExistence type="predicted"/>
<keyword evidence="2" id="KW-0378">Hydrolase</keyword>
<dbReference type="AlphaFoldDB" id="A0A517SAS7"/>
<name>A0A517SAS7_9PLAN</name>
<dbReference type="EMBL" id="CP036271">
    <property type="protein sequence ID" value="QDT53186.1"/>
    <property type="molecule type" value="Genomic_DNA"/>
</dbReference>
<protein>
    <submittedName>
        <fullName evidence="2">Sugar phosphatase YidA</fullName>
        <ecNumber evidence="2">3.1.3.23</ecNumber>
    </submittedName>
</protein>
<dbReference type="SUPFAM" id="SSF52540">
    <property type="entry name" value="P-loop containing nucleoside triphosphate hydrolases"/>
    <property type="match status" value="1"/>
</dbReference>
<dbReference type="InterPro" id="IPR036412">
    <property type="entry name" value="HAD-like_sf"/>
</dbReference>
<reference evidence="2 3" key="1">
    <citation type="submission" date="2019-02" db="EMBL/GenBank/DDBJ databases">
        <title>Deep-cultivation of Planctomycetes and their phenomic and genomic characterization uncovers novel biology.</title>
        <authorList>
            <person name="Wiegand S."/>
            <person name="Jogler M."/>
            <person name="Boedeker C."/>
            <person name="Pinto D."/>
            <person name="Vollmers J."/>
            <person name="Rivas-Marin E."/>
            <person name="Kohn T."/>
            <person name="Peeters S.H."/>
            <person name="Heuer A."/>
            <person name="Rast P."/>
            <person name="Oberbeckmann S."/>
            <person name="Bunk B."/>
            <person name="Jeske O."/>
            <person name="Meyerdierks A."/>
            <person name="Storesund J.E."/>
            <person name="Kallscheuer N."/>
            <person name="Luecker S."/>
            <person name="Lage O.M."/>
            <person name="Pohl T."/>
            <person name="Merkel B.J."/>
            <person name="Hornburger P."/>
            <person name="Mueller R.-W."/>
            <person name="Bruemmer F."/>
            <person name="Labrenz M."/>
            <person name="Spormann A.M."/>
            <person name="Op den Camp H."/>
            <person name="Overmann J."/>
            <person name="Amann R."/>
            <person name="Jetten M.S.M."/>
            <person name="Mascher T."/>
            <person name="Medema M.H."/>
            <person name="Devos D.P."/>
            <person name="Kaster A.-K."/>
            <person name="Ovreas L."/>
            <person name="Rohde M."/>
            <person name="Galperin M.Y."/>
            <person name="Jogler C."/>
        </authorList>
    </citation>
    <scope>NUCLEOTIDE SEQUENCE [LARGE SCALE GENOMIC DNA]</scope>
    <source>
        <strain evidence="2 3">Pan44</strain>
    </source>
</reference>
<feature type="domain" description="AAA+ ATPase" evidence="1">
    <location>
        <begin position="249"/>
        <end position="410"/>
    </location>
</feature>
<dbReference type="Gene3D" id="3.40.50.1000">
    <property type="entry name" value="HAD superfamily/HAD-like"/>
    <property type="match status" value="1"/>
</dbReference>
<dbReference type="SUPFAM" id="SSF56784">
    <property type="entry name" value="HAD-like"/>
    <property type="match status" value="1"/>
</dbReference>
<accession>A0A517SAS7</accession>
<evidence type="ECO:0000313" key="2">
    <source>
        <dbReference type="EMBL" id="QDT53186.1"/>
    </source>
</evidence>
<dbReference type="GO" id="GO:0005829">
    <property type="term" value="C:cytosol"/>
    <property type="evidence" value="ECO:0007669"/>
    <property type="project" value="TreeGrafter"/>
</dbReference>
<gene>
    <name evidence="2" type="primary">yidA</name>
    <name evidence="2" type="ORF">Pan44_12020</name>
</gene>
<dbReference type="PANTHER" id="PTHR10000:SF8">
    <property type="entry name" value="HAD SUPERFAMILY HYDROLASE-LIKE, TYPE 3"/>
    <property type="match status" value="1"/>
</dbReference>
<dbReference type="InterPro" id="IPR003593">
    <property type="entry name" value="AAA+_ATPase"/>
</dbReference>
<dbReference type="NCBIfam" id="TIGR01484">
    <property type="entry name" value="HAD-SF-IIB"/>
    <property type="match status" value="1"/>
</dbReference>